<evidence type="ECO:0000313" key="2">
    <source>
        <dbReference type="EnsemblPlants" id="PGSC0003DMT400096177"/>
    </source>
</evidence>
<dbReference type="EnsemblPlants" id="PGSC0003DMT400096177">
    <property type="protein sequence ID" value="PGSC0003DMT400096177"/>
    <property type="gene ID" value="PGSC0003DMG400045748"/>
</dbReference>
<organism evidence="2 3">
    <name type="scientific">Solanum tuberosum</name>
    <name type="common">Potato</name>
    <dbReference type="NCBI Taxonomy" id="4113"/>
    <lineage>
        <taxon>Eukaryota</taxon>
        <taxon>Viridiplantae</taxon>
        <taxon>Streptophyta</taxon>
        <taxon>Embryophyta</taxon>
        <taxon>Tracheophyta</taxon>
        <taxon>Spermatophyta</taxon>
        <taxon>Magnoliopsida</taxon>
        <taxon>eudicotyledons</taxon>
        <taxon>Gunneridae</taxon>
        <taxon>Pentapetalae</taxon>
        <taxon>asterids</taxon>
        <taxon>lamiids</taxon>
        <taxon>Solanales</taxon>
        <taxon>Solanaceae</taxon>
        <taxon>Solanoideae</taxon>
        <taxon>Solaneae</taxon>
        <taxon>Solanum</taxon>
    </lineage>
</organism>
<proteinExistence type="predicted"/>
<reference evidence="3" key="1">
    <citation type="journal article" date="2011" name="Nature">
        <title>Genome sequence and analysis of the tuber crop potato.</title>
        <authorList>
            <consortium name="The Potato Genome Sequencing Consortium"/>
        </authorList>
    </citation>
    <scope>NUCLEOTIDE SEQUENCE [LARGE SCALE GENOMIC DNA]</scope>
    <source>
        <strain evidence="3">cv. DM1-3 516 R44</strain>
    </source>
</reference>
<feature type="region of interest" description="Disordered" evidence="1">
    <location>
        <begin position="1"/>
        <end position="48"/>
    </location>
</feature>
<reference evidence="2" key="2">
    <citation type="submission" date="2015-06" db="UniProtKB">
        <authorList>
            <consortium name="EnsemblPlants"/>
        </authorList>
    </citation>
    <scope>IDENTIFICATION</scope>
    <source>
        <strain evidence="2">DM1-3 516 R44</strain>
    </source>
</reference>
<evidence type="ECO:0000256" key="1">
    <source>
        <dbReference type="SAM" id="MobiDB-lite"/>
    </source>
</evidence>
<accession>M1DXW1</accession>
<name>M1DXW1_SOLTU</name>
<sequence>MNTTGGSGGYGEMNTTGGSGGYGEMNTTGGSGGYGEMNTTGGSGGYGNKNTTGGSGGYGEMNTTGGSGGFRGQHVKMWRVFENCRLASYKVQSAHRRIDIAKPEVTGGNRSPRTKGKRIITNVEAVASKDSQVATPSGPDTVDVFEIVPDTDAQISNTTPGTNAQTYGDTA</sequence>
<dbReference type="Proteomes" id="UP000011115">
    <property type="component" value="Unassembled WGS sequence"/>
</dbReference>
<dbReference type="AlphaFoldDB" id="M1DXW1"/>
<dbReference type="HOGENOM" id="CLU_1565604_0_0_1"/>
<evidence type="ECO:0000313" key="3">
    <source>
        <dbReference type="Proteomes" id="UP000011115"/>
    </source>
</evidence>
<keyword evidence="3" id="KW-1185">Reference proteome</keyword>
<protein>
    <submittedName>
        <fullName evidence="2">Uncharacterized protein</fullName>
    </submittedName>
</protein>
<dbReference type="PaxDb" id="4113-PGSC0003DMT400096177"/>
<dbReference type="Gramene" id="PGSC0003DMT400096177">
    <property type="protein sequence ID" value="PGSC0003DMT400096177"/>
    <property type="gene ID" value="PGSC0003DMG400045748"/>
</dbReference>
<dbReference type="InParanoid" id="M1DXW1"/>